<dbReference type="RefSeq" id="XP_022312363.1">
    <property type="nucleotide sequence ID" value="XM_022456655.1"/>
</dbReference>
<keyword evidence="4" id="KW-1185">Reference proteome</keyword>
<dbReference type="AlphaFoldDB" id="A0A8B8C9D5"/>
<feature type="chain" id="PRO_5034510142" evidence="2">
    <location>
        <begin position="24"/>
        <end position="589"/>
    </location>
</feature>
<reference evidence="5" key="1">
    <citation type="submission" date="2025-08" db="UniProtKB">
        <authorList>
            <consortium name="RefSeq"/>
        </authorList>
    </citation>
    <scope>IDENTIFICATION</scope>
    <source>
        <tissue evidence="5">Whole sample</tissue>
    </source>
</reference>
<dbReference type="PROSITE" id="PS50835">
    <property type="entry name" value="IG_LIKE"/>
    <property type="match status" value="1"/>
</dbReference>
<feature type="compositionally biased region" description="Basic and acidic residues" evidence="1">
    <location>
        <begin position="49"/>
        <end position="76"/>
    </location>
</feature>
<dbReference type="KEGG" id="cvn:111117512"/>
<gene>
    <name evidence="5" type="primary">LOC111117512</name>
</gene>
<name>A0A8B8C9D5_CRAVI</name>
<keyword evidence="2" id="KW-0732">Signal</keyword>
<feature type="domain" description="Ig-like" evidence="3">
    <location>
        <begin position="321"/>
        <end position="436"/>
    </location>
</feature>
<dbReference type="InterPro" id="IPR013783">
    <property type="entry name" value="Ig-like_fold"/>
</dbReference>
<dbReference type="GeneID" id="111117512"/>
<accession>A0A8B8C9D5</accession>
<feature type="region of interest" description="Disordered" evidence="1">
    <location>
        <begin position="49"/>
        <end position="86"/>
    </location>
</feature>
<evidence type="ECO:0000259" key="3">
    <source>
        <dbReference type="PROSITE" id="PS50835"/>
    </source>
</evidence>
<dbReference type="SUPFAM" id="SSF48726">
    <property type="entry name" value="Immunoglobulin"/>
    <property type="match status" value="1"/>
</dbReference>
<evidence type="ECO:0000256" key="1">
    <source>
        <dbReference type="SAM" id="MobiDB-lite"/>
    </source>
</evidence>
<evidence type="ECO:0000256" key="2">
    <source>
        <dbReference type="SAM" id="SignalP"/>
    </source>
</evidence>
<dbReference type="InterPro" id="IPR007110">
    <property type="entry name" value="Ig-like_dom"/>
</dbReference>
<dbReference type="Pfam" id="PF07679">
    <property type="entry name" value="I-set"/>
    <property type="match status" value="1"/>
</dbReference>
<protein>
    <submittedName>
        <fullName evidence="5">Uncharacterized protein LOC111117512 isoform X1</fullName>
    </submittedName>
</protein>
<dbReference type="Proteomes" id="UP000694844">
    <property type="component" value="Chromosome 10"/>
</dbReference>
<proteinExistence type="predicted"/>
<evidence type="ECO:0000313" key="4">
    <source>
        <dbReference type="Proteomes" id="UP000694844"/>
    </source>
</evidence>
<dbReference type="InterPro" id="IPR036179">
    <property type="entry name" value="Ig-like_dom_sf"/>
</dbReference>
<sequence length="589" mass="66459">MMRMWSRAVGVVLFLCFMSRGRCGDSKELEILWEKYGDLRAEVEELKALHRKEKEDSSSEESKEVEETKEKMEKPTDGSGQTENEDDEVYIMSETGYTKFPVKFRKLEMFSTGSIYKGFTMQIEAPMETRFLCRADNRPIYVPIKPIKNARKPIPNARHELLGGIHLVTCYSLSYNFQLTLTVDSKIYAVASIVSNIRENNFSLSLDIPSPDLGVILYDQKENDAYRELRVDFQVKNVDELNDTEIEYTGDLIWNNGSKLGMAISNLDLNENVNLTSTVTSLDKNDTKIVLSVPISQVKGLRGNTGVFLAQEVQQMDKLQPYISLQYGLVLEGKESLLVPFRKNDITFINVRDLTLSESNSVHLTCEVFGNSKTSIKMFKEANNTRQRVRNTEKVAYPGMVSVVKTVENVTTDLEGSYVCRATSGGNTQEVSFNVAVYPVVKITKSSVSKAFPIVTVNIQAVVSGNRSIITQCNAGSREGDVIFKERGDNENQYFVINDTAYELEALNSSWTSTVERERNRLGYLLKEFIPLVIGFNSSVEVTDHQTVKNITFTLELEPTNKPLSQIACKAFIDGVFNHDGKWTTLQID</sequence>
<organism evidence="4 5">
    <name type="scientific">Crassostrea virginica</name>
    <name type="common">Eastern oyster</name>
    <dbReference type="NCBI Taxonomy" id="6565"/>
    <lineage>
        <taxon>Eukaryota</taxon>
        <taxon>Metazoa</taxon>
        <taxon>Spiralia</taxon>
        <taxon>Lophotrochozoa</taxon>
        <taxon>Mollusca</taxon>
        <taxon>Bivalvia</taxon>
        <taxon>Autobranchia</taxon>
        <taxon>Pteriomorphia</taxon>
        <taxon>Ostreida</taxon>
        <taxon>Ostreoidea</taxon>
        <taxon>Ostreidae</taxon>
        <taxon>Crassostrea</taxon>
    </lineage>
</organism>
<dbReference type="Gene3D" id="2.60.40.10">
    <property type="entry name" value="Immunoglobulins"/>
    <property type="match status" value="1"/>
</dbReference>
<dbReference type="InterPro" id="IPR013098">
    <property type="entry name" value="Ig_I-set"/>
</dbReference>
<feature type="signal peptide" evidence="2">
    <location>
        <begin position="1"/>
        <end position="23"/>
    </location>
</feature>
<dbReference type="OrthoDB" id="6210714at2759"/>
<evidence type="ECO:0000313" key="5">
    <source>
        <dbReference type="RefSeq" id="XP_022312363.1"/>
    </source>
</evidence>